<proteinExistence type="predicted"/>
<feature type="non-terminal residue" evidence="1">
    <location>
        <position position="1"/>
    </location>
</feature>
<name>A0ACA9PF91_9GLOM</name>
<organism evidence="1 2">
    <name type="scientific">Acaulospora colombiana</name>
    <dbReference type="NCBI Taxonomy" id="27376"/>
    <lineage>
        <taxon>Eukaryota</taxon>
        <taxon>Fungi</taxon>
        <taxon>Fungi incertae sedis</taxon>
        <taxon>Mucoromycota</taxon>
        <taxon>Glomeromycotina</taxon>
        <taxon>Glomeromycetes</taxon>
        <taxon>Diversisporales</taxon>
        <taxon>Acaulosporaceae</taxon>
        <taxon>Acaulospora</taxon>
    </lineage>
</organism>
<gene>
    <name evidence="1" type="ORF">ACOLOM_LOCUS10530</name>
</gene>
<dbReference type="EMBL" id="CAJVPT010034427">
    <property type="protein sequence ID" value="CAG8707881.1"/>
    <property type="molecule type" value="Genomic_DNA"/>
</dbReference>
<accession>A0ACA9PF91</accession>
<keyword evidence="2" id="KW-1185">Reference proteome</keyword>
<comment type="caution">
    <text evidence="1">The sequence shown here is derived from an EMBL/GenBank/DDBJ whole genome shotgun (WGS) entry which is preliminary data.</text>
</comment>
<dbReference type="Proteomes" id="UP000789525">
    <property type="component" value="Unassembled WGS sequence"/>
</dbReference>
<evidence type="ECO:0000313" key="2">
    <source>
        <dbReference type="Proteomes" id="UP000789525"/>
    </source>
</evidence>
<sequence>ASFSAASVSGVFQASLSSELAQQTRDGSNSDTINTAFVSPSDPRIEYDPASAWQDTSSTSGVGSCNNATRVTTQANASFKFVFEGSISVSVDGESASTVNTAGGTSTNQCVSSQVYSRSDLPEKPHIIIVKNALNAQGSSGGKLEFNGITYVHFILHWSTFTHNTKVILERERSARTATHPLATRKKNKQAGQPATPAPTTPNQPILFSPNPGQQAPYSPPMHTGSPPMSEYNAYGGMQQPPPGSYQIPPSPGQSGWGSPQQYPQQMYQDPARPVSGTSGAGMAPLPMWVERAQAPSGEGGMSTTSATYSGPPSHPPYQGGYQQQGY</sequence>
<reference evidence="1" key="1">
    <citation type="submission" date="2021-06" db="EMBL/GenBank/DDBJ databases">
        <authorList>
            <person name="Kallberg Y."/>
            <person name="Tangrot J."/>
            <person name="Rosling A."/>
        </authorList>
    </citation>
    <scope>NUCLEOTIDE SEQUENCE</scope>
    <source>
        <strain evidence="1">CL356</strain>
    </source>
</reference>
<protein>
    <submittedName>
        <fullName evidence="1">13910_t:CDS:1</fullName>
    </submittedName>
</protein>
<evidence type="ECO:0000313" key="1">
    <source>
        <dbReference type="EMBL" id="CAG8707881.1"/>
    </source>
</evidence>